<dbReference type="OrthoDB" id="258495at2759"/>
<dbReference type="InterPro" id="IPR036047">
    <property type="entry name" value="F-box-like_dom_sf"/>
</dbReference>
<name>T0R5T8_SAPDV</name>
<dbReference type="GeneID" id="19941375"/>
<feature type="domain" description="F-box" evidence="1">
    <location>
        <begin position="1"/>
        <end position="47"/>
    </location>
</feature>
<evidence type="ECO:0000313" key="3">
    <source>
        <dbReference type="EMBL" id="EQC41785.1"/>
    </source>
</evidence>
<reference evidence="3 4" key="1">
    <citation type="submission" date="2012-04" db="EMBL/GenBank/DDBJ databases">
        <title>The Genome Sequence of Saprolegnia declina VS20.</title>
        <authorList>
            <consortium name="The Broad Institute Genome Sequencing Platform"/>
            <person name="Russ C."/>
            <person name="Nusbaum C."/>
            <person name="Tyler B."/>
            <person name="van West P."/>
            <person name="Dieguez-Uribeondo J."/>
            <person name="de Bruijn I."/>
            <person name="Tripathy S."/>
            <person name="Jiang R."/>
            <person name="Young S.K."/>
            <person name="Zeng Q."/>
            <person name="Gargeya S."/>
            <person name="Fitzgerald M."/>
            <person name="Haas B."/>
            <person name="Abouelleil A."/>
            <person name="Alvarado L."/>
            <person name="Arachchi H.M."/>
            <person name="Berlin A."/>
            <person name="Chapman S.B."/>
            <person name="Goldberg J."/>
            <person name="Griggs A."/>
            <person name="Gujja S."/>
            <person name="Hansen M."/>
            <person name="Howarth C."/>
            <person name="Imamovic A."/>
            <person name="Larimer J."/>
            <person name="McCowen C."/>
            <person name="Montmayeur A."/>
            <person name="Murphy C."/>
            <person name="Neiman D."/>
            <person name="Pearson M."/>
            <person name="Priest M."/>
            <person name="Roberts A."/>
            <person name="Saif S."/>
            <person name="Shea T."/>
            <person name="Sisk P."/>
            <person name="Sykes S."/>
            <person name="Wortman J."/>
            <person name="Nusbaum C."/>
            <person name="Birren B."/>
        </authorList>
    </citation>
    <scope>NUCLEOTIDE SEQUENCE [LARGE SCALE GENOMIC DNA]</scope>
    <source>
        <strain evidence="3 4">VS20</strain>
    </source>
</reference>
<dbReference type="PANTHER" id="PTHR12864">
    <property type="entry name" value="RAN BINDING PROTEIN 9-RELATED"/>
    <property type="match status" value="1"/>
</dbReference>
<dbReference type="InterPro" id="IPR044736">
    <property type="entry name" value="Gid1/RanBPM/SPLA_SPRY"/>
</dbReference>
<dbReference type="AlphaFoldDB" id="T0R5T8"/>
<feature type="domain" description="B30.2/SPRY" evidence="2">
    <location>
        <begin position="87"/>
        <end position="300"/>
    </location>
</feature>
<dbReference type="Gene3D" id="2.60.120.920">
    <property type="match status" value="1"/>
</dbReference>
<evidence type="ECO:0000259" key="1">
    <source>
        <dbReference type="PROSITE" id="PS50181"/>
    </source>
</evidence>
<dbReference type="InterPro" id="IPR003877">
    <property type="entry name" value="SPRY_dom"/>
</dbReference>
<dbReference type="OMA" id="FTCASKF"/>
<sequence length="369" mass="40565">MTLDALPTETLRHVATFLGMRDLKATSLVSSTWLHVATGDASLWKVQFVRRWTETNFDIAHDVPLVVATPLLQALGTEMACYRLLAHTVLALPTHVDVAGQAKFVTLAHDGNRENAPIEVHYAGQNLGGDRCIRANEPMTETPHAMVYRQRQVDGRECYTVGLTCDNYYEVTIGAEPMINPQRPFLHDRHCVSVGLCNKSFRLKGAQPGWRRHSYGYHGDDGCFFHASARGEAFGPAFSSGDTVGCGLVHSVHAESHIIIYTLNGAVVGRPVECSTPTVYPVVGIDSPFAVRFNFGQVPFRYPHMDALFAGTEAVLASTTNPVVWDEDEWAYDDDDSDDDMSDLASDDEGGIPAPFADLFRAYPILYGA</sequence>
<dbReference type="EMBL" id="JH767133">
    <property type="protein sequence ID" value="EQC41785.1"/>
    <property type="molecule type" value="Genomic_DNA"/>
</dbReference>
<accession>T0R5T8</accession>
<dbReference type="Proteomes" id="UP000030762">
    <property type="component" value="Unassembled WGS sequence"/>
</dbReference>
<dbReference type="InterPro" id="IPR013320">
    <property type="entry name" value="ConA-like_dom_sf"/>
</dbReference>
<protein>
    <recommendedName>
        <fullName evidence="5">F-box domain-containing protein</fullName>
    </recommendedName>
</protein>
<dbReference type="CDD" id="cd12885">
    <property type="entry name" value="SPRY_RanBP_like"/>
    <property type="match status" value="1"/>
</dbReference>
<dbReference type="STRING" id="1156394.T0R5T8"/>
<evidence type="ECO:0000259" key="2">
    <source>
        <dbReference type="PROSITE" id="PS50188"/>
    </source>
</evidence>
<dbReference type="PROSITE" id="PS50188">
    <property type="entry name" value="B302_SPRY"/>
    <property type="match status" value="1"/>
</dbReference>
<evidence type="ECO:0000313" key="4">
    <source>
        <dbReference type="Proteomes" id="UP000030762"/>
    </source>
</evidence>
<dbReference type="InterPro" id="IPR001870">
    <property type="entry name" value="B30.2/SPRY"/>
</dbReference>
<dbReference type="InterPro" id="IPR001810">
    <property type="entry name" value="F-box_dom"/>
</dbReference>
<keyword evidence="4" id="KW-1185">Reference proteome</keyword>
<dbReference type="eggNOG" id="KOG1477">
    <property type="taxonomic scope" value="Eukaryota"/>
</dbReference>
<dbReference type="SUPFAM" id="SSF81383">
    <property type="entry name" value="F-box domain"/>
    <property type="match status" value="1"/>
</dbReference>
<dbReference type="Pfam" id="PF12937">
    <property type="entry name" value="F-box-like"/>
    <property type="match status" value="1"/>
</dbReference>
<organism evidence="3 4">
    <name type="scientific">Saprolegnia diclina (strain VS20)</name>
    <dbReference type="NCBI Taxonomy" id="1156394"/>
    <lineage>
        <taxon>Eukaryota</taxon>
        <taxon>Sar</taxon>
        <taxon>Stramenopiles</taxon>
        <taxon>Oomycota</taxon>
        <taxon>Saprolegniomycetes</taxon>
        <taxon>Saprolegniales</taxon>
        <taxon>Saprolegniaceae</taxon>
        <taxon>Saprolegnia</taxon>
    </lineage>
</organism>
<dbReference type="PROSITE" id="PS50181">
    <property type="entry name" value="FBOX"/>
    <property type="match status" value="1"/>
</dbReference>
<gene>
    <name evidence="3" type="ORF">SDRG_00648</name>
</gene>
<proteinExistence type="predicted"/>
<dbReference type="InterPro" id="IPR050618">
    <property type="entry name" value="Ubq-SigPath_Reg"/>
</dbReference>
<dbReference type="SMART" id="SM00449">
    <property type="entry name" value="SPRY"/>
    <property type="match status" value="1"/>
</dbReference>
<dbReference type="InParanoid" id="T0R5T8"/>
<dbReference type="Pfam" id="PF00622">
    <property type="entry name" value="SPRY"/>
    <property type="match status" value="1"/>
</dbReference>
<evidence type="ECO:0008006" key="5">
    <source>
        <dbReference type="Google" id="ProtNLM"/>
    </source>
</evidence>
<dbReference type="VEuPathDB" id="FungiDB:SDRG_00648"/>
<dbReference type="SUPFAM" id="SSF49899">
    <property type="entry name" value="Concanavalin A-like lectins/glucanases"/>
    <property type="match status" value="1"/>
</dbReference>
<dbReference type="Gene3D" id="1.20.1280.50">
    <property type="match status" value="1"/>
</dbReference>
<dbReference type="InterPro" id="IPR043136">
    <property type="entry name" value="B30.2/SPRY_sf"/>
</dbReference>
<dbReference type="RefSeq" id="XP_008604354.1">
    <property type="nucleotide sequence ID" value="XM_008606132.1"/>
</dbReference>